<dbReference type="AlphaFoldDB" id="A0A833MUA7"/>
<evidence type="ECO:0000313" key="5">
    <source>
        <dbReference type="Proteomes" id="UP000469949"/>
    </source>
</evidence>
<evidence type="ECO:0000256" key="1">
    <source>
        <dbReference type="SAM" id="Coils"/>
    </source>
</evidence>
<protein>
    <submittedName>
        <fullName evidence="4">Transposase</fullName>
    </submittedName>
</protein>
<evidence type="ECO:0000259" key="2">
    <source>
        <dbReference type="Pfam" id="PF01548"/>
    </source>
</evidence>
<dbReference type="RefSeq" id="WP_152279146.1">
    <property type="nucleotide sequence ID" value="NZ_WEKV01000021.1"/>
</dbReference>
<dbReference type="InterPro" id="IPR003346">
    <property type="entry name" value="Transposase_20"/>
</dbReference>
<dbReference type="GO" id="GO:0003677">
    <property type="term" value="F:DNA binding"/>
    <property type="evidence" value="ECO:0007669"/>
    <property type="project" value="InterPro"/>
</dbReference>
<sequence>MSELATVGIDLAKSVFQIHAIDENGRVLVRRQLRRSQLLAFFEKQSRCLIGMEACGGAHDWARKLQELGHDVRLMPPSYVKPYVKRGKTDAADAAAICEAVTRPSMRFVAVKSEACSSVLVIHRTRDLLVRQRTQICNAIRAHMTEFGVITAKGAQNVDRLRTQMHQLPEAARLPVSLLFEQLVDTDTRIERLTREIEAAHAQSETSQRLVTIPGVGKLSATIIAATTPDVGNFDCARDYAAWLGLPPKPHSTGGKQRIGRISKMGNRYIRRLLYLGAMSQIMVRHRCGPRQDWLSDMLARKKTKVAAIALAHRMARTIFAVLRDGSRYQPQATAA</sequence>
<dbReference type="InterPro" id="IPR047650">
    <property type="entry name" value="Transpos_IS110"/>
</dbReference>
<reference evidence="4 5" key="1">
    <citation type="submission" date="2019-10" db="EMBL/GenBank/DDBJ databases">
        <title>Draft Genome Sequence of the Caffeine Degrading Methylotroph Methylorubrum populi PINKEL.</title>
        <authorList>
            <person name="Dawson S.C."/>
            <person name="Zhang X."/>
            <person name="Wright M.E."/>
            <person name="Sharma G."/>
            <person name="Langner J.T."/>
            <person name="Ditty J.L."/>
            <person name="Subuyuj G.A."/>
        </authorList>
    </citation>
    <scope>NUCLEOTIDE SEQUENCE [LARGE SCALE GENOMIC DNA]</scope>
    <source>
        <strain evidence="4 5">Pinkel</strain>
    </source>
</reference>
<dbReference type="Proteomes" id="UP000469949">
    <property type="component" value="Unassembled WGS sequence"/>
</dbReference>
<dbReference type="PANTHER" id="PTHR33055:SF3">
    <property type="entry name" value="PUTATIVE TRANSPOSASE FOR IS117-RELATED"/>
    <property type="match status" value="1"/>
</dbReference>
<keyword evidence="1" id="KW-0175">Coiled coil</keyword>
<comment type="caution">
    <text evidence="4">The sequence shown here is derived from an EMBL/GenBank/DDBJ whole genome shotgun (WGS) entry which is preliminary data.</text>
</comment>
<gene>
    <name evidence="4" type="ORF">F8B43_5586</name>
</gene>
<evidence type="ECO:0000259" key="3">
    <source>
        <dbReference type="Pfam" id="PF02371"/>
    </source>
</evidence>
<dbReference type="Pfam" id="PF02371">
    <property type="entry name" value="Transposase_20"/>
    <property type="match status" value="1"/>
</dbReference>
<name>A0A833MUA7_9HYPH</name>
<dbReference type="Pfam" id="PF01548">
    <property type="entry name" value="DEDD_Tnp_IS110"/>
    <property type="match status" value="1"/>
</dbReference>
<accession>A0A833MUA7</accession>
<dbReference type="GO" id="GO:0004803">
    <property type="term" value="F:transposase activity"/>
    <property type="evidence" value="ECO:0007669"/>
    <property type="project" value="InterPro"/>
</dbReference>
<feature type="domain" description="Transposase IS116/IS110/IS902 C-terminal" evidence="3">
    <location>
        <begin position="208"/>
        <end position="285"/>
    </location>
</feature>
<dbReference type="InterPro" id="IPR002525">
    <property type="entry name" value="Transp_IS110-like_N"/>
</dbReference>
<feature type="domain" description="Transposase IS110-like N-terminal" evidence="2">
    <location>
        <begin position="7"/>
        <end position="147"/>
    </location>
</feature>
<organism evidence="4 5">
    <name type="scientific">Methylorubrum populi</name>
    <dbReference type="NCBI Taxonomy" id="223967"/>
    <lineage>
        <taxon>Bacteria</taxon>
        <taxon>Pseudomonadati</taxon>
        <taxon>Pseudomonadota</taxon>
        <taxon>Alphaproteobacteria</taxon>
        <taxon>Hyphomicrobiales</taxon>
        <taxon>Methylobacteriaceae</taxon>
        <taxon>Methylorubrum</taxon>
    </lineage>
</organism>
<feature type="coiled-coil region" evidence="1">
    <location>
        <begin position="183"/>
        <end position="210"/>
    </location>
</feature>
<proteinExistence type="predicted"/>
<dbReference type="PANTHER" id="PTHR33055">
    <property type="entry name" value="TRANSPOSASE FOR INSERTION SEQUENCE ELEMENT IS1111A"/>
    <property type="match status" value="1"/>
</dbReference>
<dbReference type="EMBL" id="WEKV01000021">
    <property type="protein sequence ID" value="KAB7781977.1"/>
    <property type="molecule type" value="Genomic_DNA"/>
</dbReference>
<dbReference type="NCBIfam" id="NF033542">
    <property type="entry name" value="transpos_IS110"/>
    <property type="match status" value="1"/>
</dbReference>
<evidence type="ECO:0000313" key="4">
    <source>
        <dbReference type="EMBL" id="KAB7781977.1"/>
    </source>
</evidence>
<dbReference type="GO" id="GO:0006313">
    <property type="term" value="P:DNA transposition"/>
    <property type="evidence" value="ECO:0007669"/>
    <property type="project" value="InterPro"/>
</dbReference>